<gene>
    <name evidence="1" type="ORF">CPELLU_LOCUS4128</name>
</gene>
<dbReference type="Proteomes" id="UP000789759">
    <property type="component" value="Unassembled WGS sequence"/>
</dbReference>
<evidence type="ECO:0000313" key="1">
    <source>
        <dbReference type="EMBL" id="CAG8537270.1"/>
    </source>
</evidence>
<dbReference type="OrthoDB" id="10375588at2759"/>
<name>A0A9N9APS7_9GLOM</name>
<dbReference type="AlphaFoldDB" id="A0A9N9APS7"/>
<sequence>MSKDHSTAKRRNATMACDFCRVQKKRGPRSRRRLLLNSLFDENITISEATIDELCPQTDHFCIRGCIVR</sequence>
<accession>A0A9N9APS7</accession>
<organism evidence="1 2">
    <name type="scientific">Cetraspora pellucida</name>
    <dbReference type="NCBI Taxonomy" id="1433469"/>
    <lineage>
        <taxon>Eukaryota</taxon>
        <taxon>Fungi</taxon>
        <taxon>Fungi incertae sedis</taxon>
        <taxon>Mucoromycota</taxon>
        <taxon>Glomeromycotina</taxon>
        <taxon>Glomeromycetes</taxon>
        <taxon>Diversisporales</taxon>
        <taxon>Gigasporaceae</taxon>
        <taxon>Cetraspora</taxon>
    </lineage>
</organism>
<keyword evidence="2" id="KW-1185">Reference proteome</keyword>
<comment type="caution">
    <text evidence="1">The sequence shown here is derived from an EMBL/GenBank/DDBJ whole genome shotgun (WGS) entry which is preliminary data.</text>
</comment>
<proteinExistence type="predicted"/>
<dbReference type="EMBL" id="CAJVQA010002118">
    <property type="protein sequence ID" value="CAG8537270.1"/>
    <property type="molecule type" value="Genomic_DNA"/>
</dbReference>
<reference evidence="1" key="1">
    <citation type="submission" date="2021-06" db="EMBL/GenBank/DDBJ databases">
        <authorList>
            <person name="Kallberg Y."/>
            <person name="Tangrot J."/>
            <person name="Rosling A."/>
        </authorList>
    </citation>
    <scope>NUCLEOTIDE SEQUENCE</scope>
    <source>
        <strain evidence="1">FL966</strain>
    </source>
</reference>
<evidence type="ECO:0000313" key="2">
    <source>
        <dbReference type="Proteomes" id="UP000789759"/>
    </source>
</evidence>
<protein>
    <submittedName>
        <fullName evidence="1">13607_t:CDS:1</fullName>
    </submittedName>
</protein>